<keyword evidence="2" id="KW-0472">Membrane</keyword>
<sequence>MKKILVAYIFSHITVISFGQNKLLEQFNRIFPDDTTRRNTFMPLPAIGYNQEAGFIIGAAGLYSFYTDKYDYATRPSQINGMALFSTKGQTQFSLKSDIWSKQNKWHHIHTIQFYHIPFNFYGVGNDTKVIDEDKLKQEKIRVNSEVEYKFFKNYYAGLGAEFESHSFTDKETGGIFESLPSTDRTGGKFLMFKISQLYDTRNSNTYPTKGFFGRIKYGYTPNLFGHDDFSGNFYSADIRQFVSLHKKVVFASKLFYEGLDSDRHIPFYVLRQLGNDEVMRGYYQGRYRDEQYISLQSEIRYRFSNRFGIVAFGGFGNVDNKFSNLFSDLKPNYGLGGRFFFDLDKSLAVRFDLGFGEKPTGEKRISGFYISLSEAF</sequence>
<keyword evidence="5" id="KW-1185">Reference proteome</keyword>
<evidence type="ECO:0000256" key="1">
    <source>
        <dbReference type="ARBA" id="ARBA00004370"/>
    </source>
</evidence>
<dbReference type="eggNOG" id="COG0729">
    <property type="taxonomic scope" value="Bacteria"/>
</dbReference>
<evidence type="ECO:0000259" key="3">
    <source>
        <dbReference type="Pfam" id="PF01103"/>
    </source>
</evidence>
<feature type="domain" description="Bacterial surface antigen (D15)" evidence="3">
    <location>
        <begin position="102"/>
        <end position="377"/>
    </location>
</feature>
<dbReference type="OrthoDB" id="9771071at2"/>
<dbReference type="EMBL" id="CP002545">
    <property type="protein sequence ID" value="ADY53172.1"/>
    <property type="molecule type" value="Genomic_DNA"/>
</dbReference>
<dbReference type="InterPro" id="IPR000184">
    <property type="entry name" value="Bac_surfAg_D15"/>
</dbReference>
<dbReference type="STRING" id="762903.Pedsa_2630"/>
<accession>F0S658</accession>
<dbReference type="KEGG" id="psn:Pedsa_2630"/>
<dbReference type="AlphaFoldDB" id="F0S658"/>
<reference evidence="5" key="2">
    <citation type="submission" date="2011-02" db="EMBL/GenBank/DDBJ databases">
        <title>The complete genome of Pedobacter saltans DSM 12145.</title>
        <authorList>
            <consortium name="US DOE Joint Genome Institute (JGI-PGF)"/>
            <person name="Lucas S."/>
            <person name="Copeland A."/>
            <person name="Lapidus A."/>
            <person name="Bruce D."/>
            <person name="Goodwin L."/>
            <person name="Pitluck S."/>
            <person name="Kyrpides N."/>
            <person name="Mavromatis K."/>
            <person name="Pagani I."/>
            <person name="Ivanova N."/>
            <person name="Ovchinnikova G."/>
            <person name="Lu M."/>
            <person name="Detter J.C."/>
            <person name="Han C."/>
            <person name="Land M."/>
            <person name="Hauser L."/>
            <person name="Markowitz V."/>
            <person name="Cheng J.-F."/>
            <person name="Hugenholtz P."/>
            <person name="Woyke T."/>
            <person name="Wu D."/>
            <person name="Tindall B."/>
            <person name="Pomrenke H.G."/>
            <person name="Brambilla E."/>
            <person name="Klenk H.-P."/>
            <person name="Eisen J.A."/>
        </authorList>
    </citation>
    <scope>NUCLEOTIDE SEQUENCE [LARGE SCALE GENOMIC DNA]</scope>
    <source>
        <strain evidence="5">ATCC 51119 / DSM 12145 / JCM 21818 / LMG 10337 / NBRC 100064 / NCIMB 13643</strain>
    </source>
</reference>
<reference evidence="4 5" key="1">
    <citation type="journal article" date="2011" name="Stand. Genomic Sci.">
        <title>Complete genome sequence of the gliding, heparinolytic Pedobacter saltans type strain (113).</title>
        <authorList>
            <person name="Liolios K."/>
            <person name="Sikorski J."/>
            <person name="Lu M."/>
            <person name="Nolan M."/>
            <person name="Lapidus A."/>
            <person name="Lucas S."/>
            <person name="Hammon N."/>
            <person name="Deshpande S."/>
            <person name="Cheng J.F."/>
            <person name="Tapia R."/>
            <person name="Han C."/>
            <person name="Goodwin L."/>
            <person name="Pitluck S."/>
            <person name="Huntemann M."/>
            <person name="Ivanova N."/>
            <person name="Pagani I."/>
            <person name="Mavromatis K."/>
            <person name="Ovchinikova G."/>
            <person name="Pati A."/>
            <person name="Chen A."/>
            <person name="Palaniappan K."/>
            <person name="Land M."/>
            <person name="Hauser L."/>
            <person name="Brambilla E.M."/>
            <person name="Kotsyurbenko O."/>
            <person name="Rohde M."/>
            <person name="Tindall B.J."/>
            <person name="Abt B."/>
            <person name="Goker M."/>
            <person name="Detter J.C."/>
            <person name="Woyke T."/>
            <person name="Bristow J."/>
            <person name="Eisen J.A."/>
            <person name="Markowitz V."/>
            <person name="Hugenholtz P."/>
            <person name="Klenk H.P."/>
            <person name="Kyrpides N.C."/>
        </authorList>
    </citation>
    <scope>NUCLEOTIDE SEQUENCE [LARGE SCALE GENOMIC DNA]</scope>
    <source>
        <strain evidence="5">ATCC 51119 / DSM 12145 / JCM 21818 / LMG 10337 / NBRC 100064 / NCIMB 13643</strain>
    </source>
</reference>
<evidence type="ECO:0000313" key="4">
    <source>
        <dbReference type="EMBL" id="ADY53172.1"/>
    </source>
</evidence>
<gene>
    <name evidence="4" type="ordered locus">Pedsa_2630</name>
</gene>
<dbReference type="RefSeq" id="WP_013633657.1">
    <property type="nucleotide sequence ID" value="NC_015177.1"/>
</dbReference>
<protein>
    <recommendedName>
        <fullName evidence="3">Bacterial surface antigen (D15) domain-containing protein</fullName>
    </recommendedName>
</protein>
<dbReference type="Pfam" id="PF01103">
    <property type="entry name" value="Omp85"/>
    <property type="match status" value="1"/>
</dbReference>
<comment type="subcellular location">
    <subcellularLocation>
        <location evidence="1">Membrane</location>
    </subcellularLocation>
</comment>
<dbReference type="GO" id="GO:0019867">
    <property type="term" value="C:outer membrane"/>
    <property type="evidence" value="ECO:0007669"/>
    <property type="project" value="InterPro"/>
</dbReference>
<proteinExistence type="predicted"/>
<evidence type="ECO:0000256" key="2">
    <source>
        <dbReference type="ARBA" id="ARBA00023136"/>
    </source>
</evidence>
<dbReference type="Proteomes" id="UP000000310">
    <property type="component" value="Chromosome"/>
</dbReference>
<dbReference type="Gene3D" id="2.40.160.50">
    <property type="entry name" value="membrane protein fhac: a member of the omp85/tpsb transporter family"/>
    <property type="match status" value="1"/>
</dbReference>
<evidence type="ECO:0000313" key="5">
    <source>
        <dbReference type="Proteomes" id="UP000000310"/>
    </source>
</evidence>
<dbReference type="HOGENOM" id="CLU_046092_0_0_10"/>
<organism evidence="4 5">
    <name type="scientific">Pseudopedobacter saltans (strain ATCC 51119 / DSM 12145 / JCM 21818 / CCUG 39354 / LMG 10337 / NBRC 100064 / NCIMB 13643)</name>
    <name type="common">Pedobacter saltans</name>
    <dbReference type="NCBI Taxonomy" id="762903"/>
    <lineage>
        <taxon>Bacteria</taxon>
        <taxon>Pseudomonadati</taxon>
        <taxon>Bacteroidota</taxon>
        <taxon>Sphingobacteriia</taxon>
        <taxon>Sphingobacteriales</taxon>
        <taxon>Sphingobacteriaceae</taxon>
        <taxon>Pseudopedobacter</taxon>
    </lineage>
</organism>
<name>F0S658_PSESL</name>